<dbReference type="Pfam" id="PF01753">
    <property type="entry name" value="zf-MYND"/>
    <property type="match status" value="1"/>
</dbReference>
<gene>
    <name evidence="6" type="ORF">CALCODRAFT_504933</name>
</gene>
<organism evidence="6 7">
    <name type="scientific">Calocera cornea HHB12733</name>
    <dbReference type="NCBI Taxonomy" id="1353952"/>
    <lineage>
        <taxon>Eukaryota</taxon>
        <taxon>Fungi</taxon>
        <taxon>Dikarya</taxon>
        <taxon>Basidiomycota</taxon>
        <taxon>Agaricomycotina</taxon>
        <taxon>Dacrymycetes</taxon>
        <taxon>Dacrymycetales</taxon>
        <taxon>Dacrymycetaceae</taxon>
        <taxon>Calocera</taxon>
    </lineage>
</organism>
<name>A0A165C4T5_9BASI</name>
<reference evidence="6 7" key="1">
    <citation type="journal article" date="2016" name="Mol. Biol. Evol.">
        <title>Comparative Genomics of Early-Diverging Mushroom-Forming Fungi Provides Insights into the Origins of Lignocellulose Decay Capabilities.</title>
        <authorList>
            <person name="Nagy L.G."/>
            <person name="Riley R."/>
            <person name="Tritt A."/>
            <person name="Adam C."/>
            <person name="Daum C."/>
            <person name="Floudas D."/>
            <person name="Sun H."/>
            <person name="Yadav J.S."/>
            <person name="Pangilinan J."/>
            <person name="Larsson K.H."/>
            <person name="Matsuura K."/>
            <person name="Barry K."/>
            <person name="Labutti K."/>
            <person name="Kuo R."/>
            <person name="Ohm R.A."/>
            <person name="Bhattacharya S.S."/>
            <person name="Shirouzu T."/>
            <person name="Yoshinaga Y."/>
            <person name="Martin F.M."/>
            <person name="Grigoriev I.V."/>
            <person name="Hibbett D.S."/>
        </authorList>
    </citation>
    <scope>NUCLEOTIDE SEQUENCE [LARGE SCALE GENOMIC DNA]</scope>
    <source>
        <strain evidence="6 7">HHB12733</strain>
    </source>
</reference>
<dbReference type="Proteomes" id="UP000076842">
    <property type="component" value="Unassembled WGS sequence"/>
</dbReference>
<dbReference type="SUPFAM" id="SSF144232">
    <property type="entry name" value="HIT/MYND zinc finger-like"/>
    <property type="match status" value="1"/>
</dbReference>
<feature type="domain" description="MYND-type" evidence="5">
    <location>
        <begin position="16"/>
        <end position="65"/>
    </location>
</feature>
<dbReference type="InParanoid" id="A0A165C4T5"/>
<evidence type="ECO:0000259" key="5">
    <source>
        <dbReference type="PROSITE" id="PS50865"/>
    </source>
</evidence>
<dbReference type="PROSITE" id="PS50865">
    <property type="entry name" value="ZF_MYND_2"/>
    <property type="match status" value="1"/>
</dbReference>
<keyword evidence="1" id="KW-0479">Metal-binding</keyword>
<evidence type="ECO:0000256" key="3">
    <source>
        <dbReference type="ARBA" id="ARBA00022833"/>
    </source>
</evidence>
<keyword evidence="3" id="KW-0862">Zinc</keyword>
<keyword evidence="7" id="KW-1185">Reference proteome</keyword>
<dbReference type="GO" id="GO:0008270">
    <property type="term" value="F:zinc ion binding"/>
    <property type="evidence" value="ECO:0007669"/>
    <property type="project" value="UniProtKB-KW"/>
</dbReference>
<dbReference type="InterPro" id="IPR002893">
    <property type="entry name" value="Znf_MYND"/>
</dbReference>
<protein>
    <recommendedName>
        <fullName evidence="5">MYND-type domain-containing protein</fullName>
    </recommendedName>
</protein>
<accession>A0A165C4T5</accession>
<dbReference type="STRING" id="1353952.A0A165C4T5"/>
<dbReference type="EMBL" id="KV424204">
    <property type="protein sequence ID" value="KZT50238.1"/>
    <property type="molecule type" value="Genomic_DNA"/>
</dbReference>
<sequence>MDELSLKYDMDELHSLEACGRRGCSNTVENVKLFQCSRCKVVLYCSKSHQVEDWQDYRRPHKAWCYKTSW</sequence>
<dbReference type="AlphaFoldDB" id="A0A165C4T5"/>
<evidence type="ECO:0000256" key="2">
    <source>
        <dbReference type="ARBA" id="ARBA00022771"/>
    </source>
</evidence>
<dbReference type="Gene3D" id="6.10.140.2220">
    <property type="match status" value="1"/>
</dbReference>
<evidence type="ECO:0000256" key="1">
    <source>
        <dbReference type="ARBA" id="ARBA00022723"/>
    </source>
</evidence>
<evidence type="ECO:0000313" key="7">
    <source>
        <dbReference type="Proteomes" id="UP000076842"/>
    </source>
</evidence>
<keyword evidence="2 4" id="KW-0863">Zinc-finger</keyword>
<proteinExistence type="predicted"/>
<evidence type="ECO:0000256" key="4">
    <source>
        <dbReference type="PROSITE-ProRule" id="PRU00134"/>
    </source>
</evidence>
<evidence type="ECO:0000313" key="6">
    <source>
        <dbReference type="EMBL" id="KZT50238.1"/>
    </source>
</evidence>
<dbReference type="OrthoDB" id="432970at2759"/>